<gene>
    <name evidence="7" type="ORF">AABB24_010544</name>
</gene>
<evidence type="ECO:0008006" key="9">
    <source>
        <dbReference type="Google" id="ProtNLM"/>
    </source>
</evidence>
<dbReference type="PANTHER" id="PTHR21596:SF65">
    <property type="entry name" value="PROTEIN INVOLVED IN DE NOVO 2-RELATED"/>
    <property type="match status" value="1"/>
</dbReference>
<name>A0ABD2UCX9_9SOLN</name>
<dbReference type="Pfam" id="PF03470">
    <property type="entry name" value="zf-XS"/>
    <property type="match status" value="1"/>
</dbReference>
<dbReference type="InterPro" id="IPR005380">
    <property type="entry name" value="XS_domain"/>
</dbReference>
<evidence type="ECO:0000259" key="5">
    <source>
        <dbReference type="Pfam" id="PF03469"/>
    </source>
</evidence>
<organism evidence="7 8">
    <name type="scientific">Solanum stoloniferum</name>
    <dbReference type="NCBI Taxonomy" id="62892"/>
    <lineage>
        <taxon>Eukaryota</taxon>
        <taxon>Viridiplantae</taxon>
        <taxon>Streptophyta</taxon>
        <taxon>Embryophyta</taxon>
        <taxon>Tracheophyta</taxon>
        <taxon>Spermatophyta</taxon>
        <taxon>Magnoliopsida</taxon>
        <taxon>eudicotyledons</taxon>
        <taxon>Gunneridae</taxon>
        <taxon>Pentapetalae</taxon>
        <taxon>asterids</taxon>
        <taxon>lamiids</taxon>
        <taxon>Solanales</taxon>
        <taxon>Solanaceae</taxon>
        <taxon>Solanoideae</taxon>
        <taxon>Solaneae</taxon>
        <taxon>Solanum</taxon>
    </lineage>
</organism>
<dbReference type="Gene3D" id="3.30.70.2890">
    <property type="entry name" value="XS domain"/>
    <property type="match status" value="1"/>
</dbReference>
<accession>A0ABD2UCX9</accession>
<feature type="region of interest" description="Disordered" evidence="3">
    <location>
        <begin position="156"/>
        <end position="176"/>
    </location>
</feature>
<proteinExistence type="predicted"/>
<keyword evidence="1" id="KW-0175">Coiled coil</keyword>
<feature type="compositionally biased region" description="Polar residues" evidence="3">
    <location>
        <begin position="428"/>
        <end position="437"/>
    </location>
</feature>
<protein>
    <recommendedName>
        <fullName evidence="9">XH/XS domain-containing protein</fullName>
    </recommendedName>
</protein>
<feature type="region of interest" description="Disordered" evidence="3">
    <location>
        <begin position="55"/>
        <end position="77"/>
    </location>
</feature>
<evidence type="ECO:0000313" key="7">
    <source>
        <dbReference type="EMBL" id="KAL3365462.1"/>
    </source>
</evidence>
<dbReference type="CDD" id="cd12266">
    <property type="entry name" value="RRM_like_XS"/>
    <property type="match status" value="1"/>
</dbReference>
<feature type="domain" description="XS" evidence="4">
    <location>
        <begin position="180"/>
        <end position="290"/>
    </location>
</feature>
<feature type="compositionally biased region" description="Acidic residues" evidence="3">
    <location>
        <begin position="68"/>
        <end position="77"/>
    </location>
</feature>
<dbReference type="EMBL" id="JBJKTR010000006">
    <property type="protein sequence ID" value="KAL3365462.1"/>
    <property type="molecule type" value="Genomic_DNA"/>
</dbReference>
<sequence length="699" mass="80005">SVSLSVLSKTQFTELAHYLPENPIHSSRESSAKCLLLPLEAPSGKSRCHSCTLKSCKKGSSMDHSSGEDTDISESEIEEYGEKSYEDLKSGSHSLKISDVAYTCPYCPKKRKRDFLYKELVQHASGVGSCSSNKRTAREKANHLGLAKYLETDAAVAADSSKPDTEPDSQTDPLADHDRDEMFVWPWIGIVVNIPTEFKDGRNVGESGSKLRDQLTRRGFNPTRVRPLWNYQGHSGTALVEFNKDWSGFGNAMAYEKAYEADHHGKKDWKVNHCKNSDLYAWIARADDYKAINIIGENLRKVGDLRTISDIMEEEARKTNKLVSNLTNVIEVKKLHLKEMADKFKETSQSLKQLVEEKDKLHQAYNEEIRKIQSSARDHFQKIFNDHEKLKLQLESQKKELELRGRELEKREAKNESDRKKLSEDLEQNATLNTSLSAAAEEQRKVDEKVLKLAEEQKRQKEDLHKRIIQLEKQLDAKQAVELEIEQLRGSLNVMKHIEDEGDQEVLKKVDTLLKSLREKEEEYDGLEALNQTLIVKERNSNDELQDARKELVNGLKELPRVGPIGVKRMGELDNRPFHEAMKRSYNESEADERATELCSLWEEYLRDPGWHPIKVVMVNGKPENVIDDEDEKLKDLKKNYGEEVCKAVTAALMEVNDYNPSGRYIISELWNYAVNKKATLEEGVTVLLNMWKKKRGSD</sequence>
<feature type="compositionally biased region" description="Basic and acidic residues" evidence="3">
    <location>
        <begin position="406"/>
        <end position="424"/>
    </location>
</feature>
<dbReference type="InterPro" id="IPR005381">
    <property type="entry name" value="Znf-XS_domain"/>
</dbReference>
<feature type="domain" description="Factor of DNA methylation 1-5/IDN2" evidence="5">
    <location>
        <begin position="568"/>
        <end position="695"/>
    </location>
</feature>
<evidence type="ECO:0000256" key="2">
    <source>
        <dbReference type="ARBA" id="ARBA00023158"/>
    </source>
</evidence>
<dbReference type="InterPro" id="IPR005379">
    <property type="entry name" value="FDM1-5/IDN2_XH"/>
</dbReference>
<dbReference type="AlphaFoldDB" id="A0ABD2UCX9"/>
<dbReference type="FunFam" id="3.30.70.2890:FF:000001">
    <property type="entry name" value="Factor of DNA methylation 2"/>
    <property type="match status" value="1"/>
</dbReference>
<dbReference type="Proteomes" id="UP001627284">
    <property type="component" value="Unassembled WGS sequence"/>
</dbReference>
<dbReference type="PANTHER" id="PTHR21596">
    <property type="entry name" value="RIBONUCLEASE P SUBUNIT P38"/>
    <property type="match status" value="1"/>
</dbReference>
<evidence type="ECO:0000313" key="8">
    <source>
        <dbReference type="Proteomes" id="UP001627284"/>
    </source>
</evidence>
<dbReference type="InterPro" id="IPR045177">
    <property type="entry name" value="FDM1-5/IDN2"/>
</dbReference>
<dbReference type="Pfam" id="PF03469">
    <property type="entry name" value="XH"/>
    <property type="match status" value="1"/>
</dbReference>
<reference evidence="7 8" key="1">
    <citation type="submission" date="2024-05" db="EMBL/GenBank/DDBJ databases">
        <title>De novo assembly of an allotetraploid wild potato.</title>
        <authorList>
            <person name="Hosaka A.J."/>
        </authorList>
    </citation>
    <scope>NUCLEOTIDE SEQUENCE [LARGE SCALE GENOMIC DNA]</scope>
    <source>
        <tissue evidence="7">Young leaves</tissue>
    </source>
</reference>
<evidence type="ECO:0000259" key="4">
    <source>
        <dbReference type="Pfam" id="PF03468"/>
    </source>
</evidence>
<evidence type="ECO:0000256" key="3">
    <source>
        <dbReference type="SAM" id="MobiDB-lite"/>
    </source>
</evidence>
<evidence type="ECO:0000259" key="6">
    <source>
        <dbReference type="Pfam" id="PF03470"/>
    </source>
</evidence>
<dbReference type="Pfam" id="PF03468">
    <property type="entry name" value="XS"/>
    <property type="match status" value="1"/>
</dbReference>
<dbReference type="GO" id="GO:0031047">
    <property type="term" value="P:regulatory ncRNA-mediated gene silencing"/>
    <property type="evidence" value="ECO:0007669"/>
    <property type="project" value="UniProtKB-KW"/>
</dbReference>
<comment type="caution">
    <text evidence="7">The sequence shown here is derived from an EMBL/GenBank/DDBJ whole genome shotgun (WGS) entry which is preliminary data.</text>
</comment>
<keyword evidence="8" id="KW-1185">Reference proteome</keyword>
<evidence type="ECO:0000256" key="1">
    <source>
        <dbReference type="ARBA" id="ARBA00023054"/>
    </source>
</evidence>
<feature type="non-terminal residue" evidence="7">
    <location>
        <position position="1"/>
    </location>
</feature>
<feature type="region of interest" description="Disordered" evidence="3">
    <location>
        <begin position="406"/>
        <end position="440"/>
    </location>
</feature>
<keyword evidence="2" id="KW-0943">RNA-mediated gene silencing</keyword>
<feature type="domain" description="Zinc finger-XS" evidence="6">
    <location>
        <begin position="104"/>
        <end position="147"/>
    </location>
</feature>
<dbReference type="InterPro" id="IPR038588">
    <property type="entry name" value="XS_domain_sf"/>
</dbReference>